<dbReference type="PANTHER" id="PTHR43311:SF1">
    <property type="entry name" value="GLUTAMYL-Q TRNA(ASP) SYNTHETASE"/>
    <property type="match status" value="1"/>
</dbReference>
<dbReference type="GO" id="GO:0006424">
    <property type="term" value="P:glutamyl-tRNA aminoacylation"/>
    <property type="evidence" value="ECO:0007669"/>
    <property type="project" value="TreeGrafter"/>
</dbReference>
<dbReference type="PANTHER" id="PTHR43311">
    <property type="entry name" value="GLUTAMATE--TRNA LIGASE"/>
    <property type="match status" value="1"/>
</dbReference>
<dbReference type="InterPro" id="IPR014729">
    <property type="entry name" value="Rossmann-like_a/b/a_fold"/>
</dbReference>
<keyword evidence="6 7" id="KW-0030">Aminoacyl-tRNA synthetase</keyword>
<feature type="domain" description="Glutamyl/glutaminyl-tRNA synthetase class Ib catalytic" evidence="8">
    <location>
        <begin position="14"/>
        <end position="117"/>
    </location>
</feature>
<dbReference type="InterPro" id="IPR000924">
    <property type="entry name" value="Glu/Gln-tRNA-synth"/>
</dbReference>
<reference evidence="9" key="1">
    <citation type="journal article" date="2011" name="Environ. Microbiol.">
        <title>Time-series analyses of Monterey Bay coastal microbial picoplankton using a 'genome proxy' microarray.</title>
        <authorList>
            <person name="Rich V.I."/>
            <person name="Pham V.D."/>
            <person name="Eppley J."/>
            <person name="Shi Y."/>
            <person name="DeLong E.F."/>
        </authorList>
    </citation>
    <scope>NUCLEOTIDE SEQUENCE</scope>
</reference>
<evidence type="ECO:0000313" key="9">
    <source>
        <dbReference type="EMBL" id="ADI16597.1"/>
    </source>
</evidence>
<dbReference type="Gene3D" id="3.40.50.620">
    <property type="entry name" value="HUPs"/>
    <property type="match status" value="1"/>
</dbReference>
<accession>E0XQA6</accession>
<keyword evidence="3 7" id="KW-0547">Nucleotide-binding</keyword>
<keyword evidence="7" id="KW-0648">Protein biosynthesis</keyword>
<evidence type="ECO:0000256" key="2">
    <source>
        <dbReference type="ARBA" id="ARBA00022723"/>
    </source>
</evidence>
<comment type="similarity">
    <text evidence="7">Belongs to the class-I aminoacyl-tRNA synthetase family.</text>
</comment>
<dbReference type="GO" id="GO:0005829">
    <property type="term" value="C:cytosol"/>
    <property type="evidence" value="ECO:0007669"/>
    <property type="project" value="TreeGrafter"/>
</dbReference>
<dbReference type="InterPro" id="IPR020058">
    <property type="entry name" value="Glu/Gln-tRNA-synth_Ib_cat-dom"/>
</dbReference>
<dbReference type="SUPFAM" id="SSF52374">
    <property type="entry name" value="Nucleotidylyl transferase"/>
    <property type="match status" value="1"/>
</dbReference>
<proteinExistence type="inferred from homology"/>
<evidence type="ECO:0000259" key="8">
    <source>
        <dbReference type="Pfam" id="PF00749"/>
    </source>
</evidence>
<evidence type="ECO:0000256" key="7">
    <source>
        <dbReference type="RuleBase" id="RU363037"/>
    </source>
</evidence>
<evidence type="ECO:0000256" key="1">
    <source>
        <dbReference type="ARBA" id="ARBA00022598"/>
    </source>
</evidence>
<dbReference type="GO" id="GO:0004818">
    <property type="term" value="F:glutamate-tRNA ligase activity"/>
    <property type="evidence" value="ECO:0007669"/>
    <property type="project" value="TreeGrafter"/>
</dbReference>
<dbReference type="InterPro" id="IPR049940">
    <property type="entry name" value="GluQ/Sye"/>
</dbReference>
<name>E0XQA6_9GAMM</name>
<dbReference type="Pfam" id="PF00749">
    <property type="entry name" value="tRNA-synt_1c"/>
    <property type="match status" value="2"/>
</dbReference>
<evidence type="ECO:0000256" key="6">
    <source>
        <dbReference type="ARBA" id="ARBA00023146"/>
    </source>
</evidence>
<protein>
    <submittedName>
        <fullName evidence="9">Glutamyl-and glutaminyl-tRNA synthetases</fullName>
    </submittedName>
</protein>
<organism evidence="9">
    <name type="scientific">uncultured gamma proteobacterium HF0010_01E20</name>
    <dbReference type="NCBI Taxonomy" id="710977"/>
    <lineage>
        <taxon>Bacteria</taxon>
        <taxon>Pseudomonadati</taxon>
        <taxon>Pseudomonadota</taxon>
        <taxon>Gammaproteobacteria</taxon>
        <taxon>environmental samples</taxon>
    </lineage>
</organism>
<evidence type="ECO:0000256" key="3">
    <source>
        <dbReference type="ARBA" id="ARBA00022741"/>
    </source>
</evidence>
<evidence type="ECO:0000256" key="4">
    <source>
        <dbReference type="ARBA" id="ARBA00022833"/>
    </source>
</evidence>
<evidence type="ECO:0000256" key="5">
    <source>
        <dbReference type="ARBA" id="ARBA00022840"/>
    </source>
</evidence>
<dbReference type="PRINTS" id="PR00987">
    <property type="entry name" value="TRNASYNTHGLU"/>
</dbReference>
<dbReference type="GO" id="GO:0005524">
    <property type="term" value="F:ATP binding"/>
    <property type="evidence" value="ECO:0007669"/>
    <property type="project" value="UniProtKB-KW"/>
</dbReference>
<keyword evidence="1 7" id="KW-0436">Ligase</keyword>
<keyword evidence="4" id="KW-0862">Zinc</keyword>
<feature type="domain" description="Glutamyl/glutaminyl-tRNA synthetase class Ib catalytic" evidence="8">
    <location>
        <begin position="124"/>
        <end position="236"/>
    </location>
</feature>
<dbReference type="EMBL" id="GU474841">
    <property type="protein sequence ID" value="ADI16597.1"/>
    <property type="molecule type" value="Genomic_DNA"/>
</dbReference>
<sequence>MRRDSGADQDLDLVGRFAPSPTGPLHMGSLITALASYCDIKQRGGRWILRIDDIDPLRTDHRAIANITRTLHAHGLIPDAVPRQQSSFVTRYERALQQLLGLSFYCRCSRNELKDIKLYPGYCRAKKEKSSNCAVRIRVDNRRRSFADALKGDHDYVPSDEFGDFVIWRKDDLVTYHLATACDDAMDYSHILRGDDLFEMTAPQLFIMEKLGLSPPEYAHIPILTYADGTKLSKQTRAPALDTATPEVNIRHALEFLGQNPPTNLMSVNEWIDWAVRQWRLEAVPPQLKPYIASDLA</sequence>
<dbReference type="AlphaFoldDB" id="E0XQA6"/>
<keyword evidence="5 7" id="KW-0067">ATP-binding</keyword>
<keyword evidence="2" id="KW-0479">Metal-binding</keyword>
<dbReference type="NCBIfam" id="NF004314">
    <property type="entry name" value="PRK05710.1-3"/>
    <property type="match status" value="1"/>
</dbReference>